<sequence>MPQSPYLEDQNTPPFVLPQSPGRRTRSALREEALTHAPGRPVLMLRPAPVKVRAAFGSAIAYTVTHILVEQDGNGPYYVRWEPGWLVHRL</sequence>
<reference evidence="3" key="1">
    <citation type="submission" date="2016-10" db="EMBL/GenBank/DDBJ databases">
        <authorList>
            <person name="Varghese N."/>
            <person name="Submissions S."/>
        </authorList>
    </citation>
    <scope>NUCLEOTIDE SEQUENCE [LARGE SCALE GENOMIC DNA]</scope>
    <source>
        <strain evidence="3">IMMIB L-1606</strain>
    </source>
</reference>
<dbReference type="AlphaFoldDB" id="A0A1H1ZA57"/>
<dbReference type="EMBL" id="LT629779">
    <property type="protein sequence ID" value="SDT30066.1"/>
    <property type="molecule type" value="Genomic_DNA"/>
</dbReference>
<evidence type="ECO:0000313" key="3">
    <source>
        <dbReference type="Proteomes" id="UP000198751"/>
    </source>
</evidence>
<name>A0A1H1ZA57_9MICC</name>
<dbReference type="RefSeq" id="WP_157693462.1">
    <property type="nucleotide sequence ID" value="NZ_LT629779.1"/>
</dbReference>
<keyword evidence="3" id="KW-1185">Reference proteome</keyword>
<dbReference type="OrthoDB" id="4947847at2"/>
<feature type="compositionally biased region" description="Polar residues" evidence="1">
    <location>
        <begin position="1"/>
        <end position="13"/>
    </location>
</feature>
<dbReference type="Proteomes" id="UP000198751">
    <property type="component" value="Chromosome I"/>
</dbReference>
<gene>
    <name evidence="2" type="ORF">SAMN04489743_2347</name>
</gene>
<protein>
    <submittedName>
        <fullName evidence="2">Uncharacterized protein</fullName>
    </submittedName>
</protein>
<feature type="region of interest" description="Disordered" evidence="1">
    <location>
        <begin position="1"/>
        <end position="26"/>
    </location>
</feature>
<proteinExistence type="predicted"/>
<accession>A0A1H1ZA57</accession>
<evidence type="ECO:0000313" key="2">
    <source>
        <dbReference type="EMBL" id="SDT30066.1"/>
    </source>
</evidence>
<evidence type="ECO:0000256" key="1">
    <source>
        <dbReference type="SAM" id="MobiDB-lite"/>
    </source>
</evidence>
<organism evidence="2 3">
    <name type="scientific">Pseudarthrobacter equi</name>
    <dbReference type="NCBI Taxonomy" id="728066"/>
    <lineage>
        <taxon>Bacteria</taxon>
        <taxon>Bacillati</taxon>
        <taxon>Actinomycetota</taxon>
        <taxon>Actinomycetes</taxon>
        <taxon>Micrococcales</taxon>
        <taxon>Micrococcaceae</taxon>
        <taxon>Pseudarthrobacter</taxon>
    </lineage>
</organism>